<reference evidence="1 2" key="1">
    <citation type="submission" date="2020-02" db="EMBL/GenBank/DDBJ databases">
        <authorList>
            <person name="Ma Q."/>
            <person name="Huang Y."/>
            <person name="Song X."/>
            <person name="Pei D."/>
        </authorList>
    </citation>
    <scope>NUCLEOTIDE SEQUENCE [LARGE SCALE GENOMIC DNA]</scope>
    <source>
        <strain evidence="1">Sxm20200214</strain>
        <tissue evidence="1">Leaf</tissue>
    </source>
</reference>
<protein>
    <submittedName>
        <fullName evidence="1">Uncharacterized protein</fullName>
    </submittedName>
</protein>
<sequence>MNALCLKWFWDREVDGTACEVRNKVETHQDAVREAKMPTMRIMITIYGMILLDLNCEWDDDKDEDGG</sequence>
<dbReference type="Proteomes" id="UP000886595">
    <property type="component" value="Unassembled WGS sequence"/>
</dbReference>
<accession>A0A8X7RFW9</accession>
<keyword evidence="2" id="KW-1185">Reference proteome</keyword>
<evidence type="ECO:0000313" key="1">
    <source>
        <dbReference type="EMBL" id="KAG2286165.1"/>
    </source>
</evidence>
<gene>
    <name evidence="1" type="ORF">Bca52824_045769</name>
</gene>
<dbReference type="AlphaFoldDB" id="A0A8X7RFW9"/>
<name>A0A8X7RFW9_BRACI</name>
<evidence type="ECO:0000313" key="2">
    <source>
        <dbReference type="Proteomes" id="UP000886595"/>
    </source>
</evidence>
<dbReference type="EMBL" id="JAAMPC010000010">
    <property type="protein sequence ID" value="KAG2286165.1"/>
    <property type="molecule type" value="Genomic_DNA"/>
</dbReference>
<comment type="caution">
    <text evidence="1">The sequence shown here is derived from an EMBL/GenBank/DDBJ whole genome shotgun (WGS) entry which is preliminary data.</text>
</comment>
<proteinExistence type="predicted"/>
<organism evidence="1 2">
    <name type="scientific">Brassica carinata</name>
    <name type="common">Ethiopian mustard</name>
    <name type="synonym">Abyssinian cabbage</name>
    <dbReference type="NCBI Taxonomy" id="52824"/>
    <lineage>
        <taxon>Eukaryota</taxon>
        <taxon>Viridiplantae</taxon>
        <taxon>Streptophyta</taxon>
        <taxon>Embryophyta</taxon>
        <taxon>Tracheophyta</taxon>
        <taxon>Spermatophyta</taxon>
        <taxon>Magnoliopsida</taxon>
        <taxon>eudicotyledons</taxon>
        <taxon>Gunneridae</taxon>
        <taxon>Pentapetalae</taxon>
        <taxon>rosids</taxon>
        <taxon>malvids</taxon>
        <taxon>Brassicales</taxon>
        <taxon>Brassicaceae</taxon>
        <taxon>Brassiceae</taxon>
        <taxon>Brassica</taxon>
    </lineage>
</organism>